<dbReference type="AlphaFoldDB" id="A0A6P8DMJ0"/>
<dbReference type="InterPro" id="IPR023203">
    <property type="entry name" value="TTHA0068_sf"/>
</dbReference>
<dbReference type="Proteomes" id="UP000515151">
    <property type="component" value="Chromosome 4"/>
</dbReference>
<protein>
    <submittedName>
        <fullName evidence="3">Uncharacterized protein LOC116206023</fullName>
    </submittedName>
</protein>
<evidence type="ECO:0000313" key="2">
    <source>
        <dbReference type="Proteomes" id="UP000515151"/>
    </source>
</evidence>
<dbReference type="GeneID" id="116206023"/>
<proteinExistence type="predicted"/>
<name>A0A6P8DMJ0_PUNGR</name>
<dbReference type="RefSeq" id="XP_031394611.1">
    <property type="nucleotide sequence ID" value="XM_031538751.1"/>
</dbReference>
<evidence type="ECO:0000313" key="3">
    <source>
        <dbReference type="RefSeq" id="XP_031394611.1"/>
    </source>
</evidence>
<dbReference type="OrthoDB" id="2020115at2759"/>
<feature type="compositionally biased region" description="Low complexity" evidence="1">
    <location>
        <begin position="45"/>
        <end position="60"/>
    </location>
</feature>
<dbReference type="PANTHER" id="PTHR34796">
    <property type="entry name" value="EXPRESSED PROTEIN"/>
    <property type="match status" value="1"/>
</dbReference>
<keyword evidence="2" id="KW-1185">Reference proteome</keyword>
<dbReference type="Gene3D" id="1.10.3450.10">
    <property type="entry name" value="TTHA0068-like"/>
    <property type="match status" value="1"/>
</dbReference>
<reference evidence="2" key="1">
    <citation type="journal article" date="2020" name="Plant Biotechnol. J.">
        <title>The pomegranate (Punica granatum L.) draft genome dissects genetic divergence between soft- and hard-seeded cultivars.</title>
        <authorList>
            <person name="Luo X."/>
            <person name="Li H."/>
            <person name="Wu Z."/>
            <person name="Yao W."/>
            <person name="Zhao P."/>
            <person name="Cao D."/>
            <person name="Yu H."/>
            <person name="Li K."/>
            <person name="Poudel K."/>
            <person name="Zhao D."/>
            <person name="Zhang F."/>
            <person name="Xia X."/>
            <person name="Chen L."/>
            <person name="Wang Q."/>
            <person name="Jing D."/>
            <person name="Cao S."/>
        </authorList>
    </citation>
    <scope>NUCLEOTIDE SEQUENCE [LARGE SCALE GENOMIC DNA]</scope>
    <source>
        <strain evidence="2">cv. Tunisia</strain>
    </source>
</reference>
<dbReference type="Pfam" id="PF03745">
    <property type="entry name" value="DUF309"/>
    <property type="match status" value="1"/>
</dbReference>
<accession>A0A6P8DMJ0</accession>
<dbReference type="InterPro" id="IPR005500">
    <property type="entry name" value="DUF309"/>
</dbReference>
<dbReference type="SUPFAM" id="SSF140663">
    <property type="entry name" value="TTHA0068-like"/>
    <property type="match status" value="1"/>
</dbReference>
<sequence length="280" mass="31031">MAALLKLTRLSSFNPHGTSSPTSMISHASSSSSSSTLLSTQLHFHHPSSFPSSPPNSFASRTSTSANPALSLRCPNQGPFRVSYRFSYEKDGGGDDNDGDGWPGDESFNGAVALFNEMEYYKCHDFLEALWNGAEEPRRTLFHGILQCAVGFHHLFNQNHKGAMMELGEGLCKLRKMNFESGPFYQFEQEISAALDFIYQTQIELAACAEDLCLAMDRSERSYQLLGGYAAGQSLYQLEQDPREDIAYIVFSPERTISNGELLRVKLPTLSASEEHLCSI</sequence>
<gene>
    <name evidence="3" type="primary">LOC116206023</name>
</gene>
<evidence type="ECO:0000256" key="1">
    <source>
        <dbReference type="SAM" id="MobiDB-lite"/>
    </source>
</evidence>
<feature type="region of interest" description="Disordered" evidence="1">
    <location>
        <begin position="45"/>
        <end position="73"/>
    </location>
</feature>
<organism evidence="2 3">
    <name type="scientific">Punica granatum</name>
    <name type="common">Pomegranate</name>
    <dbReference type="NCBI Taxonomy" id="22663"/>
    <lineage>
        <taxon>Eukaryota</taxon>
        <taxon>Viridiplantae</taxon>
        <taxon>Streptophyta</taxon>
        <taxon>Embryophyta</taxon>
        <taxon>Tracheophyta</taxon>
        <taxon>Spermatophyta</taxon>
        <taxon>Magnoliopsida</taxon>
        <taxon>eudicotyledons</taxon>
        <taxon>Gunneridae</taxon>
        <taxon>Pentapetalae</taxon>
        <taxon>rosids</taxon>
        <taxon>malvids</taxon>
        <taxon>Myrtales</taxon>
        <taxon>Lythraceae</taxon>
        <taxon>Punica</taxon>
    </lineage>
</organism>
<dbReference type="PANTHER" id="PTHR34796:SF1">
    <property type="entry name" value="EXPRESSED PROTEIN"/>
    <property type="match status" value="1"/>
</dbReference>
<reference evidence="3" key="2">
    <citation type="submission" date="2025-08" db="UniProtKB">
        <authorList>
            <consortium name="RefSeq"/>
        </authorList>
    </citation>
    <scope>IDENTIFICATION</scope>
    <source>
        <tissue evidence="3">Leaf</tissue>
    </source>
</reference>